<dbReference type="Proteomes" id="UP000224269">
    <property type="component" value="Segment"/>
</dbReference>
<feature type="region of interest" description="Disordered" evidence="1">
    <location>
        <begin position="1"/>
        <end position="21"/>
    </location>
</feature>
<dbReference type="EMBL" id="KY549443">
    <property type="protein sequence ID" value="APZ82030.1"/>
    <property type="molecule type" value="Genomic_DNA"/>
</dbReference>
<protein>
    <recommendedName>
        <fullName evidence="4">Terminase small subunit</fullName>
    </recommendedName>
</protein>
<keyword evidence="3" id="KW-1185">Reference proteome</keyword>
<evidence type="ECO:0000313" key="3">
    <source>
        <dbReference type="Proteomes" id="UP000224269"/>
    </source>
</evidence>
<reference evidence="3" key="1">
    <citation type="submission" date="2016-12" db="EMBL/GenBank/DDBJ databases">
        <authorList>
            <person name="Lee J.-H."/>
            <person name="Kim Y.-T."/>
            <person name="Kim J.-H."/>
            <person name="Ryu S.-R."/>
        </authorList>
    </citation>
    <scope>NUCLEOTIDE SEQUENCE [LARGE SCALE GENOMIC DNA]</scope>
</reference>
<proteinExistence type="predicted"/>
<gene>
    <name evidence="2" type="ORF">EFP01_103</name>
</gene>
<evidence type="ECO:0000256" key="1">
    <source>
        <dbReference type="SAM" id="MobiDB-lite"/>
    </source>
</evidence>
<accession>A0A288TXV3</accession>
<sequence>MSMADRIKENAEQKKMERTSEQRLRDTFNNASLTLINQFMAKVMAGSIDIDDVGDLTRLFQIYMQINNINAGMQEGTGQLPALSATQKDIIADKVSTEKATIDGEEEEVVSLEELAKLSDEEIDKMLLDKEIQMNKENEATF</sequence>
<organism evidence="2 3">
    <name type="scientific">Enterococcus phage EFP01</name>
    <dbReference type="NCBI Taxonomy" id="1926594"/>
    <lineage>
        <taxon>Viruses</taxon>
        <taxon>Duplodnaviria</taxon>
        <taxon>Heunggongvirae</taxon>
        <taxon>Uroviricota</taxon>
        <taxon>Caudoviricetes</taxon>
        <taxon>Herelleviridae</taxon>
        <taxon>Brockvirinae</taxon>
        <taxon>Schiekvirus</taxon>
        <taxon>Schiekvirus EFP01</taxon>
    </lineage>
</organism>
<evidence type="ECO:0000313" key="2">
    <source>
        <dbReference type="EMBL" id="APZ82030.1"/>
    </source>
</evidence>
<name>A0A288TXV3_9CAUD</name>
<evidence type="ECO:0008006" key="4">
    <source>
        <dbReference type="Google" id="ProtNLM"/>
    </source>
</evidence>